<dbReference type="Proteomes" id="UP000005239">
    <property type="component" value="Unassembled WGS sequence"/>
</dbReference>
<proteinExistence type="predicted"/>
<gene>
    <name evidence="1" type="primary">WBGene00276415</name>
</gene>
<reference evidence="2" key="1">
    <citation type="journal article" date="2008" name="Nat. Genet.">
        <title>The Pristionchus pacificus genome provides a unique perspective on nematode lifestyle and parasitism.</title>
        <authorList>
            <person name="Dieterich C."/>
            <person name="Clifton S.W."/>
            <person name="Schuster L.N."/>
            <person name="Chinwalla A."/>
            <person name="Delehaunty K."/>
            <person name="Dinkelacker I."/>
            <person name="Fulton L."/>
            <person name="Fulton R."/>
            <person name="Godfrey J."/>
            <person name="Minx P."/>
            <person name="Mitreva M."/>
            <person name="Roeseler W."/>
            <person name="Tian H."/>
            <person name="Witte H."/>
            <person name="Yang S.P."/>
            <person name="Wilson R.K."/>
            <person name="Sommer R.J."/>
        </authorList>
    </citation>
    <scope>NUCLEOTIDE SEQUENCE [LARGE SCALE GENOMIC DNA]</scope>
    <source>
        <strain evidence="2">PS312</strain>
    </source>
</reference>
<keyword evidence="2" id="KW-1185">Reference proteome</keyword>
<name>A0A2A6CH01_PRIPA</name>
<dbReference type="AlphaFoldDB" id="A0A2A6CH01"/>
<evidence type="ECO:0000313" key="1">
    <source>
        <dbReference type="EnsemblMetazoa" id="PPA38046.1"/>
    </source>
</evidence>
<sequence length="76" mass="9052">MEAERRKLAWANKIRKVDDTKWARKMSTWIPYNYASFYARMAFFLLPRPSLSRPSLSHSSDEEMTEEQRRPQSAQA</sequence>
<accession>A0A8R1UTW1</accession>
<organism evidence="1 2">
    <name type="scientific">Pristionchus pacificus</name>
    <name type="common">Parasitic nematode worm</name>
    <dbReference type="NCBI Taxonomy" id="54126"/>
    <lineage>
        <taxon>Eukaryota</taxon>
        <taxon>Metazoa</taxon>
        <taxon>Ecdysozoa</taxon>
        <taxon>Nematoda</taxon>
        <taxon>Chromadorea</taxon>
        <taxon>Rhabditida</taxon>
        <taxon>Rhabditina</taxon>
        <taxon>Diplogasteromorpha</taxon>
        <taxon>Diplogasteroidea</taxon>
        <taxon>Neodiplogasteridae</taxon>
        <taxon>Pristionchus</taxon>
    </lineage>
</organism>
<protein>
    <submittedName>
        <fullName evidence="1">Uncharacterized protein</fullName>
    </submittedName>
</protein>
<evidence type="ECO:0000313" key="2">
    <source>
        <dbReference type="Proteomes" id="UP000005239"/>
    </source>
</evidence>
<dbReference type="EnsemblMetazoa" id="PPA38046.1">
    <property type="protein sequence ID" value="PPA38046.1"/>
    <property type="gene ID" value="WBGene00276415"/>
</dbReference>
<accession>A0A2A6CH01</accession>
<reference evidence="1" key="2">
    <citation type="submission" date="2022-06" db="UniProtKB">
        <authorList>
            <consortium name="EnsemblMetazoa"/>
        </authorList>
    </citation>
    <scope>IDENTIFICATION</scope>
    <source>
        <strain evidence="1">PS312</strain>
    </source>
</reference>